<dbReference type="PANTHER" id="PTHR30135">
    <property type="entry name" value="UNCHARACTERIZED PROTEIN YVCK-RELATED"/>
    <property type="match status" value="1"/>
</dbReference>
<comment type="similarity">
    <text evidence="2">Belongs to the gluconeogenesis factor family.</text>
</comment>
<dbReference type="GO" id="GO:0005737">
    <property type="term" value="C:cytoplasm"/>
    <property type="evidence" value="ECO:0007669"/>
    <property type="project" value="UniProtKB-SubCell"/>
</dbReference>
<dbReference type="InterPro" id="IPR010119">
    <property type="entry name" value="Gluconeogen_factor"/>
</dbReference>
<protein>
    <recommendedName>
        <fullName evidence="2">Putative gluconeogenesis factor</fullName>
    </recommendedName>
</protein>
<dbReference type="Gene3D" id="3.40.50.10680">
    <property type="entry name" value="CofD-like domains"/>
    <property type="match status" value="1"/>
</dbReference>
<dbReference type="NCBIfam" id="TIGR01826">
    <property type="entry name" value="CofD_related"/>
    <property type="match status" value="1"/>
</dbReference>
<dbReference type="Pfam" id="PF01933">
    <property type="entry name" value="CofD"/>
    <property type="match status" value="1"/>
</dbReference>
<proteinExistence type="inferred from homology"/>
<feature type="transmembrane region" description="Helical" evidence="3">
    <location>
        <begin position="56"/>
        <end position="76"/>
    </location>
</feature>
<dbReference type="EMBL" id="BDGJ01000117">
    <property type="protein sequence ID" value="GAW93185.1"/>
    <property type="molecule type" value="Genomic_DNA"/>
</dbReference>
<sequence>MNAIKWLYPGLKIKRWLGLAFVGMFLTGIGLALVVAPRLIALLPTAKRFLGSGQTAPLAGGIILMLLGTFLFLTGFRRMVRSILAVMLPQNEGPIVEVVYQKRHLQKGPRIVAIGGGTGLSVLLRGLKNYTSNLTAIVTVSDDGGSSGRLRGELGILPPGDTRNCLVALADTESLMEKLINYRFDQGKGLAGHSLGNLLLAALTDITGGFDKAVKEIGKVLALRGRVLPSTLDNVVLCAELEDGTIVEGETRISSSRGRIRKVFLKPPDVAPLKEAIEAIEQADAVVLGPGSLYTSVLPNLLVRGLREALERTKAPIFYVCNVMTQPGETTGYTAYDHLKALVDHCGPGLVDYVVVNVAPIPRKLLARYREQGAYPVRVNRAALARQGVKVMEERLIDKSNLIRHDPDKLARCIIRQVLAGRNPAARLKILEHYLAERIREAKG</sequence>
<keyword evidence="5" id="KW-1185">Reference proteome</keyword>
<dbReference type="HAMAP" id="MF_00973">
    <property type="entry name" value="Gluconeogen_factor"/>
    <property type="match status" value="1"/>
</dbReference>
<keyword evidence="3" id="KW-0472">Membrane</keyword>
<keyword evidence="3" id="KW-1133">Transmembrane helix</keyword>
<dbReference type="CDD" id="cd07187">
    <property type="entry name" value="YvcK_like"/>
    <property type="match status" value="1"/>
</dbReference>
<comment type="caution">
    <text evidence="4">The sequence shown here is derived from an EMBL/GenBank/DDBJ whole genome shotgun (WGS) entry which is preliminary data.</text>
</comment>
<comment type="subcellular location">
    <subcellularLocation>
        <location evidence="2">Cytoplasm</location>
    </subcellularLocation>
</comment>
<dbReference type="Proteomes" id="UP000197032">
    <property type="component" value="Unassembled WGS sequence"/>
</dbReference>
<gene>
    <name evidence="4" type="ORF">KKC1_23250</name>
</gene>
<evidence type="ECO:0000256" key="2">
    <source>
        <dbReference type="HAMAP-Rule" id="MF_00973"/>
    </source>
</evidence>
<evidence type="ECO:0000256" key="1">
    <source>
        <dbReference type="ARBA" id="ARBA00022490"/>
    </source>
</evidence>
<dbReference type="InterPro" id="IPR038136">
    <property type="entry name" value="CofD-like_dom_sf"/>
</dbReference>
<reference evidence="5" key="1">
    <citation type="journal article" date="2017" name="Appl. Environ. Microbiol.">
        <title>Genomic Analysis of Calderihabitans maritimus KKC1, a Thermophilic, Hydrogenogenic, Carboxydotrophic Bacterium Isolated from Marine Sediment.</title>
        <authorList>
            <person name="Omae K."/>
            <person name="Yoneda Y."/>
            <person name="Fukuyama Y."/>
            <person name="Yoshida T."/>
            <person name="Sako Y."/>
        </authorList>
    </citation>
    <scope>NUCLEOTIDE SEQUENCE [LARGE SCALE GENOMIC DNA]</scope>
    <source>
        <strain evidence="5">KKC1</strain>
    </source>
</reference>
<comment type="function">
    <text evidence="2">Required for morphogenesis under gluconeogenic growth conditions.</text>
</comment>
<dbReference type="InterPro" id="IPR002882">
    <property type="entry name" value="CofD"/>
</dbReference>
<dbReference type="SUPFAM" id="SSF142338">
    <property type="entry name" value="CofD-like"/>
    <property type="match status" value="1"/>
</dbReference>
<dbReference type="GO" id="GO:0008360">
    <property type="term" value="P:regulation of cell shape"/>
    <property type="evidence" value="ECO:0007669"/>
    <property type="project" value="UniProtKB-UniRule"/>
</dbReference>
<name>A0A1Z5HV19_9FIRM</name>
<accession>A0A1Z5HV19</accession>
<dbReference type="GO" id="GO:0043743">
    <property type="term" value="F:LPPG:FO 2-phospho-L-lactate transferase activity"/>
    <property type="evidence" value="ECO:0007669"/>
    <property type="project" value="InterPro"/>
</dbReference>
<evidence type="ECO:0000256" key="3">
    <source>
        <dbReference type="SAM" id="Phobius"/>
    </source>
</evidence>
<feature type="transmembrane region" description="Helical" evidence="3">
    <location>
        <begin position="16"/>
        <end position="36"/>
    </location>
</feature>
<keyword evidence="3" id="KW-0812">Transmembrane</keyword>
<dbReference type="PANTHER" id="PTHR30135:SF3">
    <property type="entry name" value="GLUCONEOGENESIS FACTOR-RELATED"/>
    <property type="match status" value="1"/>
</dbReference>
<dbReference type="AlphaFoldDB" id="A0A1Z5HV19"/>
<evidence type="ECO:0000313" key="5">
    <source>
        <dbReference type="Proteomes" id="UP000197032"/>
    </source>
</evidence>
<dbReference type="RefSeq" id="WP_238134275.1">
    <property type="nucleotide sequence ID" value="NZ_BDGJ01000117.1"/>
</dbReference>
<evidence type="ECO:0000313" key="4">
    <source>
        <dbReference type="EMBL" id="GAW93185.1"/>
    </source>
</evidence>
<keyword evidence="1 2" id="KW-0963">Cytoplasm</keyword>
<organism evidence="4 5">
    <name type="scientific">Calderihabitans maritimus</name>
    <dbReference type="NCBI Taxonomy" id="1246530"/>
    <lineage>
        <taxon>Bacteria</taxon>
        <taxon>Bacillati</taxon>
        <taxon>Bacillota</taxon>
        <taxon>Clostridia</taxon>
        <taxon>Neomoorellales</taxon>
        <taxon>Calderihabitantaceae</taxon>
        <taxon>Calderihabitans</taxon>
    </lineage>
</organism>